<comment type="caution">
    <text evidence="1">The sequence shown here is derived from an EMBL/GenBank/DDBJ whole genome shotgun (WGS) entry which is preliminary data.</text>
</comment>
<protein>
    <submittedName>
        <fullName evidence="1">Uncharacterized protein</fullName>
    </submittedName>
</protein>
<dbReference type="EMBL" id="JAUSYP010000001">
    <property type="protein sequence ID" value="MDQ0748830.1"/>
    <property type="molecule type" value="Genomic_DNA"/>
</dbReference>
<evidence type="ECO:0000313" key="2">
    <source>
        <dbReference type="Proteomes" id="UP001232755"/>
    </source>
</evidence>
<keyword evidence="2" id="KW-1185">Reference proteome</keyword>
<organism evidence="1 2">
    <name type="scientific">Streptomyces africanus</name>
    <dbReference type="NCBI Taxonomy" id="231024"/>
    <lineage>
        <taxon>Bacteria</taxon>
        <taxon>Bacillati</taxon>
        <taxon>Actinomycetota</taxon>
        <taxon>Actinomycetes</taxon>
        <taxon>Kitasatosporales</taxon>
        <taxon>Streptomycetaceae</taxon>
        <taxon>Streptomyces</taxon>
    </lineage>
</organism>
<evidence type="ECO:0000313" key="1">
    <source>
        <dbReference type="EMBL" id="MDQ0748830.1"/>
    </source>
</evidence>
<reference evidence="1 2" key="1">
    <citation type="submission" date="2023-07" db="EMBL/GenBank/DDBJ databases">
        <title>Comparative genomics of wheat-associated soil bacteria to identify genetic determinants of phenazine resistance.</title>
        <authorList>
            <person name="Mouncey N."/>
        </authorList>
    </citation>
    <scope>NUCLEOTIDE SEQUENCE [LARGE SCALE GENOMIC DNA]</scope>
    <source>
        <strain evidence="1 2">B3I12</strain>
    </source>
</reference>
<proteinExistence type="predicted"/>
<dbReference type="Proteomes" id="UP001232755">
    <property type="component" value="Unassembled WGS sequence"/>
</dbReference>
<sequence length="107" mass="11774">MEKMLNGEILHSFAAHPPKWADVSRYMTEATRKEGWAVTLGPYTYIPAPAHSSATVNGTLTKGGCPVALQVTEPVLRAFIDTMSVLEKDLARRWISATEWPAFALAE</sequence>
<dbReference type="RefSeq" id="WP_307175502.1">
    <property type="nucleotide sequence ID" value="NZ_JAUSYP010000001.1"/>
</dbReference>
<accession>A0ABU0QNV4</accession>
<gene>
    <name evidence="1" type="ORF">QF034_003061</name>
</gene>
<name>A0ABU0QNV4_9ACTN</name>